<protein>
    <submittedName>
        <fullName evidence="1">Tail fiber assembly protein</fullName>
    </submittedName>
</protein>
<dbReference type="InterPro" id="IPR003458">
    <property type="entry name" value="Phage_T4_Gp38_tail_assem"/>
</dbReference>
<name>A0A926IZ55_AERHY</name>
<accession>A0A926IZ55</accession>
<dbReference type="AlphaFoldDB" id="A0A926IZ55"/>
<sequence>MCPQRCRAIKLLEWKKYRAELAVIDCTHHPVQWPAKPL</sequence>
<evidence type="ECO:0000313" key="1">
    <source>
        <dbReference type="EMBL" id="MBC8674271.1"/>
    </source>
</evidence>
<proteinExistence type="predicted"/>
<organism evidence="1">
    <name type="scientific">Aeromonas hydrophila</name>
    <dbReference type="NCBI Taxonomy" id="644"/>
    <lineage>
        <taxon>Bacteria</taxon>
        <taxon>Pseudomonadati</taxon>
        <taxon>Pseudomonadota</taxon>
        <taxon>Gammaproteobacteria</taxon>
        <taxon>Aeromonadales</taxon>
        <taxon>Aeromonadaceae</taxon>
        <taxon>Aeromonas</taxon>
    </lineage>
</organism>
<comment type="caution">
    <text evidence="1">The sequence shown here is derived from an EMBL/GenBank/DDBJ whole genome shotgun (WGS) entry which is preliminary data.</text>
</comment>
<dbReference type="EMBL" id="JACLAN010000013">
    <property type="protein sequence ID" value="MBC8674271.1"/>
    <property type="molecule type" value="Genomic_DNA"/>
</dbReference>
<gene>
    <name evidence="1" type="ORF">H2136_20100</name>
</gene>
<reference evidence="1" key="1">
    <citation type="submission" date="2020-07" db="EMBL/GenBank/DDBJ databases">
        <title>Carbapenem Resistant Aeromonas hydrophila Carrying blacphA7 Isolated from Two Solid Organ Transplant Patients.</title>
        <authorList>
            <person name="Hilt E."/>
            <person name="Fitzwater S.P."/>
            <person name="Ward K."/>
            <person name="De St Maurice A."/>
            <person name="Chandrasekaran S."/>
            <person name="Garner O.B."/>
            <person name="Yang S."/>
        </authorList>
    </citation>
    <scope>NUCLEOTIDE SEQUENCE</scope>
    <source>
        <strain evidence="1">B-1</strain>
    </source>
</reference>
<dbReference type="Pfam" id="PF02413">
    <property type="entry name" value="Caudo_TAP"/>
    <property type="match status" value="1"/>
</dbReference>